<gene>
    <name evidence="1" type="ORF">CAP51_01050</name>
</gene>
<dbReference type="RefSeq" id="WP_087618881.1">
    <property type="nucleotide sequence ID" value="NZ_NEXX01000001.1"/>
</dbReference>
<protein>
    <recommendedName>
        <fullName evidence="3">EsvE2 protein</fullName>
    </recommendedName>
</protein>
<sequence length="221" mass="24646">MPSFFGFIPSETLLKDIKEAQASRNSSEPMYPLRDKIAMQLNDEILDNVLTNMIHHFPPSEKRDTAEKLVGYVKSTVHVLLKQLLSKTPNEQVLQSLAFIERSLFTDEQGQLRVGAPLDATVAAQLKSSFAAILDGGNPKELRPVLVEQYKKFADQLVHHFMVDFNKTLDLGIIKRKAADIGASAVTKAIHIGIDKLIPSLNSQELKVLAREHDALIHQTN</sequence>
<dbReference type="EMBL" id="NEXX01000001">
    <property type="protein sequence ID" value="OUY08239.1"/>
    <property type="molecule type" value="Genomic_DNA"/>
</dbReference>
<proteinExistence type="predicted"/>
<comment type="caution">
    <text evidence="1">The sequence shown here is derived from an EMBL/GenBank/DDBJ whole genome shotgun (WGS) entry which is preliminary data.</text>
</comment>
<dbReference type="AlphaFoldDB" id="A0A1Z9Z1C0"/>
<accession>A0A1Z9Z1C0</accession>
<evidence type="ECO:0008006" key="3">
    <source>
        <dbReference type="Google" id="ProtNLM"/>
    </source>
</evidence>
<evidence type="ECO:0000313" key="2">
    <source>
        <dbReference type="Proteomes" id="UP000196536"/>
    </source>
</evidence>
<dbReference type="OrthoDB" id="6703663at2"/>
<name>A0A1Z9Z1C0_9GAMM</name>
<keyword evidence="2" id="KW-1185">Reference proteome</keyword>
<evidence type="ECO:0000313" key="1">
    <source>
        <dbReference type="EMBL" id="OUY08239.1"/>
    </source>
</evidence>
<organism evidence="1 2">
    <name type="scientific">Acinetobacter populi</name>
    <dbReference type="NCBI Taxonomy" id="1582270"/>
    <lineage>
        <taxon>Bacteria</taxon>
        <taxon>Pseudomonadati</taxon>
        <taxon>Pseudomonadota</taxon>
        <taxon>Gammaproteobacteria</taxon>
        <taxon>Moraxellales</taxon>
        <taxon>Moraxellaceae</taxon>
        <taxon>Acinetobacter</taxon>
    </lineage>
</organism>
<reference evidence="1 2" key="1">
    <citation type="submission" date="2017-05" db="EMBL/GenBank/DDBJ databases">
        <title>Acinetobacter populi ANC 5415 (= PBJ7), whole genome shotgun sequencing project.</title>
        <authorList>
            <person name="Nemec A."/>
            <person name="Radolfova-Krizova L."/>
        </authorList>
    </citation>
    <scope>NUCLEOTIDE SEQUENCE [LARGE SCALE GENOMIC DNA]</scope>
    <source>
        <strain evidence="1 2">PBJ7</strain>
    </source>
</reference>
<dbReference type="Proteomes" id="UP000196536">
    <property type="component" value="Unassembled WGS sequence"/>
</dbReference>